<sequence>MYPRKAAVHCRVVTLSVPDSQNGTSMFSSLHRALRRPNSVQNITRDLSVRSWRRLPRHHQIVLIGGDRQVDGLSGRDGGSGGRPGSGHIRRGRLRLHVYLDEVLKVRVFNLGHLHQTGLHQTGLVPQVLPMINCKTCILAQNPSAGVTGDPSRVEQAEGGDDILASGDELEIKETLASYSSHVDTKAGYLS</sequence>
<protein>
    <submittedName>
        <fullName evidence="1">Uncharacterized protein</fullName>
    </submittedName>
</protein>
<accession>A0A4Z2FI21</accession>
<comment type="caution">
    <text evidence="1">The sequence shown here is derived from an EMBL/GenBank/DDBJ whole genome shotgun (WGS) entry which is preliminary data.</text>
</comment>
<keyword evidence="2" id="KW-1185">Reference proteome</keyword>
<gene>
    <name evidence="1" type="ORF">EYF80_048931</name>
</gene>
<reference evidence="1 2" key="1">
    <citation type="submission" date="2019-03" db="EMBL/GenBank/DDBJ databases">
        <title>First draft genome of Liparis tanakae, snailfish: a comprehensive survey of snailfish specific genes.</title>
        <authorList>
            <person name="Kim W."/>
            <person name="Song I."/>
            <person name="Jeong J.-H."/>
            <person name="Kim D."/>
            <person name="Kim S."/>
            <person name="Ryu S."/>
            <person name="Song J.Y."/>
            <person name="Lee S.K."/>
        </authorList>
    </citation>
    <scope>NUCLEOTIDE SEQUENCE [LARGE SCALE GENOMIC DNA]</scope>
    <source>
        <tissue evidence="1">Muscle</tissue>
    </source>
</reference>
<evidence type="ECO:0000313" key="2">
    <source>
        <dbReference type="Proteomes" id="UP000314294"/>
    </source>
</evidence>
<evidence type="ECO:0000313" key="1">
    <source>
        <dbReference type="EMBL" id="TNN40887.1"/>
    </source>
</evidence>
<dbReference type="AlphaFoldDB" id="A0A4Z2FI21"/>
<dbReference type="Proteomes" id="UP000314294">
    <property type="component" value="Unassembled WGS sequence"/>
</dbReference>
<proteinExistence type="predicted"/>
<organism evidence="1 2">
    <name type="scientific">Liparis tanakae</name>
    <name type="common">Tanaka's snailfish</name>
    <dbReference type="NCBI Taxonomy" id="230148"/>
    <lineage>
        <taxon>Eukaryota</taxon>
        <taxon>Metazoa</taxon>
        <taxon>Chordata</taxon>
        <taxon>Craniata</taxon>
        <taxon>Vertebrata</taxon>
        <taxon>Euteleostomi</taxon>
        <taxon>Actinopterygii</taxon>
        <taxon>Neopterygii</taxon>
        <taxon>Teleostei</taxon>
        <taxon>Neoteleostei</taxon>
        <taxon>Acanthomorphata</taxon>
        <taxon>Eupercaria</taxon>
        <taxon>Perciformes</taxon>
        <taxon>Cottioidei</taxon>
        <taxon>Cottales</taxon>
        <taxon>Liparidae</taxon>
        <taxon>Liparis</taxon>
    </lineage>
</organism>
<name>A0A4Z2FI21_9TELE</name>
<dbReference type="EMBL" id="SRLO01001150">
    <property type="protein sequence ID" value="TNN40887.1"/>
    <property type="molecule type" value="Genomic_DNA"/>
</dbReference>